<feature type="transmembrane region" description="Helical" evidence="1">
    <location>
        <begin position="48"/>
        <end position="80"/>
    </location>
</feature>
<keyword evidence="4" id="KW-0614">Plasmid</keyword>
<feature type="domain" description="GGDEF" evidence="3">
    <location>
        <begin position="154"/>
        <end position="285"/>
    </location>
</feature>
<keyword evidence="1" id="KW-0472">Membrane</keyword>
<proteinExistence type="predicted"/>
<dbReference type="OrthoDB" id="83479at2"/>
<dbReference type="GO" id="GO:0071111">
    <property type="term" value="F:cyclic-guanylate-specific phosphodiesterase activity"/>
    <property type="evidence" value="ECO:0007669"/>
    <property type="project" value="InterPro"/>
</dbReference>
<dbReference type="SMART" id="SM00267">
    <property type="entry name" value="GGDEF"/>
    <property type="match status" value="1"/>
</dbReference>
<dbReference type="Pfam" id="PF00563">
    <property type="entry name" value="EAL"/>
    <property type="match status" value="1"/>
</dbReference>
<evidence type="ECO:0000256" key="1">
    <source>
        <dbReference type="SAM" id="Phobius"/>
    </source>
</evidence>
<dbReference type="KEGG" id="ipo:Ilyop_2814"/>
<dbReference type="PROSITE" id="PS50883">
    <property type="entry name" value="EAL"/>
    <property type="match status" value="1"/>
</dbReference>
<dbReference type="Gene3D" id="3.30.70.270">
    <property type="match status" value="1"/>
</dbReference>
<dbReference type="SMART" id="SM00052">
    <property type="entry name" value="EAL"/>
    <property type="match status" value="1"/>
</dbReference>
<keyword evidence="1" id="KW-1133">Transmembrane helix</keyword>
<dbReference type="Gene3D" id="3.20.20.450">
    <property type="entry name" value="EAL domain"/>
    <property type="match status" value="1"/>
</dbReference>
<name>E3HDV6_ILYPC</name>
<accession>E3HDV6</accession>
<dbReference type="eggNOG" id="COG2199">
    <property type="taxonomic scope" value="Bacteria"/>
</dbReference>
<dbReference type="Pfam" id="PF00990">
    <property type="entry name" value="GGDEF"/>
    <property type="match status" value="1"/>
</dbReference>
<feature type="domain" description="EAL" evidence="2">
    <location>
        <begin position="294"/>
        <end position="546"/>
    </location>
</feature>
<dbReference type="HOGENOM" id="CLU_000445_70_50_0"/>
<protein>
    <submittedName>
        <fullName evidence="4">Diguanylate cyclase/phosphodiesterase</fullName>
    </submittedName>
</protein>
<dbReference type="AlphaFoldDB" id="E3HDV6"/>
<gene>
    <name evidence="4" type="ordered locus">Ilyop_2814</name>
</gene>
<dbReference type="InterPro" id="IPR035919">
    <property type="entry name" value="EAL_sf"/>
</dbReference>
<dbReference type="InterPro" id="IPR000160">
    <property type="entry name" value="GGDEF_dom"/>
</dbReference>
<dbReference type="InterPro" id="IPR050706">
    <property type="entry name" value="Cyclic-di-GMP_PDE-like"/>
</dbReference>
<geneLocation type="plasmid" evidence="4 5">
    <name>pILYOP02</name>
</geneLocation>
<organism evidence="4 5">
    <name type="scientific">Ilyobacter polytropus (strain ATCC 51220 / DSM 2926 / LMG 16218 / CuHBu1)</name>
    <dbReference type="NCBI Taxonomy" id="572544"/>
    <lineage>
        <taxon>Bacteria</taxon>
        <taxon>Fusobacteriati</taxon>
        <taxon>Fusobacteriota</taxon>
        <taxon>Fusobacteriia</taxon>
        <taxon>Fusobacteriales</taxon>
        <taxon>Fusobacteriaceae</taxon>
        <taxon>Ilyobacter</taxon>
    </lineage>
</organism>
<dbReference type="EMBL" id="CP002283">
    <property type="protein sequence ID" value="ADO84568.1"/>
    <property type="molecule type" value="Genomic_DNA"/>
</dbReference>
<dbReference type="SUPFAM" id="SSF141868">
    <property type="entry name" value="EAL domain-like"/>
    <property type="match status" value="1"/>
</dbReference>
<evidence type="ECO:0000313" key="4">
    <source>
        <dbReference type="EMBL" id="ADO84568.1"/>
    </source>
</evidence>
<evidence type="ECO:0000259" key="3">
    <source>
        <dbReference type="PROSITE" id="PS50887"/>
    </source>
</evidence>
<dbReference type="InterPro" id="IPR001633">
    <property type="entry name" value="EAL_dom"/>
</dbReference>
<dbReference type="RefSeq" id="WP_013389220.1">
    <property type="nucleotide sequence ID" value="NC_014634.1"/>
</dbReference>
<dbReference type="InterPro" id="IPR043128">
    <property type="entry name" value="Rev_trsase/Diguanyl_cyclase"/>
</dbReference>
<feature type="transmembrane region" description="Helical" evidence="1">
    <location>
        <begin position="21"/>
        <end position="42"/>
    </location>
</feature>
<dbReference type="PANTHER" id="PTHR33121">
    <property type="entry name" value="CYCLIC DI-GMP PHOSPHODIESTERASE PDEF"/>
    <property type="match status" value="1"/>
</dbReference>
<dbReference type="PANTHER" id="PTHR33121:SF71">
    <property type="entry name" value="OXYGEN SENSOR PROTEIN DOSP"/>
    <property type="match status" value="1"/>
</dbReference>
<dbReference type="eggNOG" id="COG2200">
    <property type="taxonomic scope" value="Bacteria"/>
</dbReference>
<evidence type="ECO:0000259" key="2">
    <source>
        <dbReference type="PROSITE" id="PS50883"/>
    </source>
</evidence>
<evidence type="ECO:0000313" key="5">
    <source>
        <dbReference type="Proteomes" id="UP000006875"/>
    </source>
</evidence>
<dbReference type="PROSITE" id="PS50887">
    <property type="entry name" value="GGDEF"/>
    <property type="match status" value="1"/>
</dbReference>
<keyword evidence="5" id="KW-1185">Reference proteome</keyword>
<feature type="transmembrane region" description="Helical" evidence="1">
    <location>
        <begin position="101"/>
        <end position="121"/>
    </location>
</feature>
<reference evidence="4 5" key="1">
    <citation type="journal article" date="2010" name="Stand. Genomic Sci.">
        <title>Complete genome sequence of Ilyobacter polytropus type strain (CuHbu1).</title>
        <authorList>
            <person name="Sikorski J."/>
            <person name="Chertkov O."/>
            <person name="Lapidus A."/>
            <person name="Nolan M."/>
            <person name="Lucas S."/>
            <person name="Del Rio T.G."/>
            <person name="Tice H."/>
            <person name="Cheng J.F."/>
            <person name="Tapia R."/>
            <person name="Han C."/>
            <person name="Goodwin L."/>
            <person name="Pitluck S."/>
            <person name="Liolios K."/>
            <person name="Ivanova N."/>
            <person name="Mavromatis K."/>
            <person name="Mikhailova N."/>
            <person name="Pati A."/>
            <person name="Chen A."/>
            <person name="Palaniappan K."/>
            <person name="Land M."/>
            <person name="Hauser L."/>
            <person name="Chang Y.J."/>
            <person name="Jeffries C.D."/>
            <person name="Brambilla E."/>
            <person name="Yasawong M."/>
            <person name="Rohde M."/>
            <person name="Pukall R."/>
            <person name="Spring S."/>
            <person name="Goker M."/>
            <person name="Woyke T."/>
            <person name="Bristow J."/>
            <person name="Eisen J.A."/>
            <person name="Markowitz V."/>
            <person name="Hugenholtz P."/>
            <person name="Kyrpides N.C."/>
            <person name="Klenk H.P."/>
        </authorList>
    </citation>
    <scope>NUCLEOTIDE SEQUENCE [LARGE SCALE GENOMIC DNA]</scope>
    <source>
        <strain evidence="5">ATCC 51220 / DSM 2926 / LMG 16218 / CuHBu1</strain>
        <plasmid evidence="5">pILYOP02</plasmid>
    </source>
</reference>
<sequence>MDLITIIEKIISWKKTSIFRKILLIALMVSIQLFITFMIYSSGGTKTAFAYFVLLIVILGGCFFGPIGGAFLGITGGFFLGPFMPADATLMVMQETFDWGFRFIFYVVVGFFSGKGIRYLLDIIENLSSATLYQPITNLPNKKYFEKMDMKWDYHDRVAVIKFEEYYKMIESYGEDYANDFIKKISSIFVEIFNDDRRIADRPNVFHLDEDKLAVVFSELETKDNFKNVFKRIYRSIKSKELNHFPGVFIGISECNESNTKIIQNAETARRSARKDLKLYKIYSPKLSEKSNENFDLSMEIPRALNERQFFLCYHPKINLRSGEVEGIEALIRWNHAERGFIAPDNFIPHIEKTSMINKVTEWVLKTSFSEIKNMESENIDVNVSVNIPLKILENPIIVRYLKSYKKKQLPLQKLELEILERDNVEDFEITASAVKTLKKMGISFSLDDYGTGYSTLSYMQNLPFDKIKIDRMFIKDIETNGNTREIVRSTIGIVHILGMEVVAEGVETKETVEILKNMGCDYAQGYYYTKPLAYREFIDWHKKYKASEV</sequence>
<dbReference type="Proteomes" id="UP000006875">
    <property type="component" value="Plasmid pILYOP02"/>
</dbReference>
<keyword evidence="1" id="KW-0812">Transmembrane</keyword>
<dbReference type="CDD" id="cd01948">
    <property type="entry name" value="EAL"/>
    <property type="match status" value="1"/>
</dbReference>